<dbReference type="Pfam" id="PF00528">
    <property type="entry name" value="BPD_transp_1"/>
    <property type="match status" value="1"/>
</dbReference>
<evidence type="ECO:0000259" key="9">
    <source>
        <dbReference type="PROSITE" id="PS50928"/>
    </source>
</evidence>
<name>A0A7Y9DQB3_9ACTN</name>
<gene>
    <name evidence="10" type="ORF">BJ968_004392</name>
</gene>
<feature type="domain" description="ABC transmembrane type-1" evidence="9">
    <location>
        <begin position="107"/>
        <end position="296"/>
    </location>
</feature>
<dbReference type="CDD" id="cd06261">
    <property type="entry name" value="TM_PBP2"/>
    <property type="match status" value="1"/>
</dbReference>
<feature type="transmembrane region" description="Helical" evidence="7">
    <location>
        <begin position="172"/>
        <end position="189"/>
    </location>
</feature>
<evidence type="ECO:0000256" key="3">
    <source>
        <dbReference type="ARBA" id="ARBA00022475"/>
    </source>
</evidence>
<keyword evidence="11" id="KW-1185">Reference proteome</keyword>
<keyword evidence="2 7" id="KW-0813">Transport</keyword>
<evidence type="ECO:0000256" key="1">
    <source>
        <dbReference type="ARBA" id="ARBA00004651"/>
    </source>
</evidence>
<keyword evidence="6 7" id="KW-0472">Membrane</keyword>
<feature type="region of interest" description="Disordered" evidence="8">
    <location>
        <begin position="11"/>
        <end position="31"/>
    </location>
</feature>
<evidence type="ECO:0000256" key="4">
    <source>
        <dbReference type="ARBA" id="ARBA00022692"/>
    </source>
</evidence>
<sequence length="308" mass="31835">MSAPFEQTQLAGRAGHLPPAGPTRPAAQLPPAGAPRGQVLRALAHRPTFVLGVLVLAWWVFWAVGWQAVGVEPFERTGPLLAAPSAAHPFGTDDLGRDVFARVAAGARPALLVGPFGAGLATVLGGALGLVAGYFRGWVDNALMRSFDVLLALPTLIFLVVLVGAFGTSTPALVAIVALLFAPGIARIVRAAVLVEMGKDYVTSARVQGETHVRVLRTELLPNIAPLLLVQALLSLGAAVLITSSLSFLGLGAQPPSPDWGLAINEKRVLLQAAWWTVAAPALAVASLVVAANVVADHVAETASAGQR</sequence>
<dbReference type="InterPro" id="IPR035906">
    <property type="entry name" value="MetI-like_sf"/>
</dbReference>
<keyword evidence="3" id="KW-1003">Cell membrane</keyword>
<feature type="transmembrane region" description="Helical" evidence="7">
    <location>
        <begin position="273"/>
        <end position="296"/>
    </location>
</feature>
<organism evidence="10 11">
    <name type="scientific">Kineococcus aurantiacus</name>
    <dbReference type="NCBI Taxonomy" id="37633"/>
    <lineage>
        <taxon>Bacteria</taxon>
        <taxon>Bacillati</taxon>
        <taxon>Actinomycetota</taxon>
        <taxon>Actinomycetes</taxon>
        <taxon>Kineosporiales</taxon>
        <taxon>Kineosporiaceae</taxon>
        <taxon>Kineococcus</taxon>
    </lineage>
</organism>
<comment type="similarity">
    <text evidence="7">Belongs to the binding-protein-dependent transport system permease family.</text>
</comment>
<dbReference type="InterPro" id="IPR000515">
    <property type="entry name" value="MetI-like"/>
</dbReference>
<evidence type="ECO:0000256" key="2">
    <source>
        <dbReference type="ARBA" id="ARBA00022448"/>
    </source>
</evidence>
<dbReference type="InterPro" id="IPR050366">
    <property type="entry name" value="BP-dependent_transpt_permease"/>
</dbReference>
<comment type="subcellular location">
    <subcellularLocation>
        <location evidence="1 7">Cell membrane</location>
        <topology evidence="1 7">Multi-pass membrane protein</topology>
    </subcellularLocation>
</comment>
<dbReference type="Gene3D" id="1.10.3720.10">
    <property type="entry name" value="MetI-like"/>
    <property type="match status" value="1"/>
</dbReference>
<evidence type="ECO:0000256" key="5">
    <source>
        <dbReference type="ARBA" id="ARBA00022989"/>
    </source>
</evidence>
<dbReference type="SUPFAM" id="SSF161098">
    <property type="entry name" value="MetI-like"/>
    <property type="match status" value="1"/>
</dbReference>
<keyword evidence="5 7" id="KW-1133">Transmembrane helix</keyword>
<dbReference type="Proteomes" id="UP000521922">
    <property type="component" value="Unassembled WGS sequence"/>
</dbReference>
<dbReference type="PANTHER" id="PTHR43386">
    <property type="entry name" value="OLIGOPEPTIDE TRANSPORT SYSTEM PERMEASE PROTEIN APPC"/>
    <property type="match status" value="1"/>
</dbReference>
<accession>A0A7Y9DQB3</accession>
<proteinExistence type="inferred from homology"/>
<evidence type="ECO:0000256" key="7">
    <source>
        <dbReference type="RuleBase" id="RU363032"/>
    </source>
</evidence>
<evidence type="ECO:0000256" key="6">
    <source>
        <dbReference type="ARBA" id="ARBA00023136"/>
    </source>
</evidence>
<protein>
    <submittedName>
        <fullName evidence="10">Peptide/nickel transport system permease protein</fullName>
    </submittedName>
</protein>
<evidence type="ECO:0000313" key="11">
    <source>
        <dbReference type="Proteomes" id="UP000521922"/>
    </source>
</evidence>
<feature type="transmembrane region" description="Helical" evidence="7">
    <location>
        <begin position="147"/>
        <end position="166"/>
    </location>
</feature>
<dbReference type="PANTHER" id="PTHR43386:SF25">
    <property type="entry name" value="PEPTIDE ABC TRANSPORTER PERMEASE PROTEIN"/>
    <property type="match status" value="1"/>
</dbReference>
<dbReference type="RefSeq" id="WP_218885232.1">
    <property type="nucleotide sequence ID" value="NZ_BAAAGN010000015.1"/>
</dbReference>
<reference evidence="10 11" key="1">
    <citation type="submission" date="2020-07" db="EMBL/GenBank/DDBJ databases">
        <title>Sequencing the genomes of 1000 actinobacteria strains.</title>
        <authorList>
            <person name="Klenk H.-P."/>
        </authorList>
    </citation>
    <scope>NUCLEOTIDE SEQUENCE [LARGE SCALE GENOMIC DNA]</scope>
    <source>
        <strain evidence="10 11">DSM 7487</strain>
    </source>
</reference>
<evidence type="ECO:0000256" key="8">
    <source>
        <dbReference type="SAM" id="MobiDB-lite"/>
    </source>
</evidence>
<dbReference type="AlphaFoldDB" id="A0A7Y9DQB3"/>
<dbReference type="PROSITE" id="PS50928">
    <property type="entry name" value="ABC_TM1"/>
    <property type="match status" value="1"/>
</dbReference>
<feature type="transmembrane region" description="Helical" evidence="7">
    <location>
        <begin position="116"/>
        <end position="135"/>
    </location>
</feature>
<keyword evidence="4 7" id="KW-0812">Transmembrane</keyword>
<evidence type="ECO:0000313" key="10">
    <source>
        <dbReference type="EMBL" id="NYD24852.1"/>
    </source>
</evidence>
<dbReference type="EMBL" id="JACCBB010000001">
    <property type="protein sequence ID" value="NYD24852.1"/>
    <property type="molecule type" value="Genomic_DNA"/>
</dbReference>
<dbReference type="GO" id="GO:0055085">
    <property type="term" value="P:transmembrane transport"/>
    <property type="evidence" value="ECO:0007669"/>
    <property type="project" value="InterPro"/>
</dbReference>
<comment type="caution">
    <text evidence="10">The sequence shown here is derived from an EMBL/GenBank/DDBJ whole genome shotgun (WGS) entry which is preliminary data.</text>
</comment>
<feature type="transmembrane region" description="Helical" evidence="7">
    <location>
        <begin position="49"/>
        <end position="69"/>
    </location>
</feature>
<dbReference type="GO" id="GO:0005886">
    <property type="term" value="C:plasma membrane"/>
    <property type="evidence" value="ECO:0007669"/>
    <property type="project" value="UniProtKB-SubCell"/>
</dbReference>
<feature type="transmembrane region" description="Helical" evidence="7">
    <location>
        <begin position="227"/>
        <end position="253"/>
    </location>
</feature>